<protein>
    <submittedName>
        <fullName evidence="4">Uncharacterized protein</fullName>
    </submittedName>
</protein>
<dbReference type="Proteomes" id="UP000520814">
    <property type="component" value="Unassembled WGS sequence"/>
</dbReference>
<evidence type="ECO:0000259" key="2">
    <source>
        <dbReference type="Pfam" id="PF20580"/>
    </source>
</evidence>
<sequence>MRKTVLYGLGSLLLLVNAYFGTYAYVVTQALLWTQTALQRGPLVMLFALVCINLAFLKFAKRWALNQRELITLYAMLCVGTCAAGYGFVQILINQIPAPFYENYATGGSKFKDYIWPNIPTWLVPRDPAVLNGFFRGNTSLWTPENLKGWAIPVLAWSAFIITIFWTLLCAMSLFRKQWIEEERLTFPLVLLPLEITENGGRAPIFKNPLFWAGVVVAGLLESVNYLNFLYPSVPSIALKPGMGFNELGPLFTERPFSAIGRFTLAFYPSIIGIAYLLSLEVSFSCWVMYLVQKALIIGSTWLGLSESGGSGPTNRMPFIKEQGLGAFVGIALFSVWMARKPFKKALESLERRLPDEAPHDELMSPKTALVGGGAGLLFLTLFLTAAGASFWQSLVYVALYTCCAITLARVVSEAGAGWAWAPMWGNGQFVADVFGQNHLTGKEATVLIGYTSWMNDMRDNPMPHSAEALKMAQGGGLSPRALLKPLLFAAVVGTVAAFWAHLDIYYTYGAATAKVRPALQNGATGPARQTVSLLVSPLLADIPGLLGAGFGMLVAIGISLIRQRLTGFPLHPLGYAVGMTNTMEYMWCPFLIAWALKTITLRYAGIGGYRKLLPFFLGLILGDYVIPTLWGIFGMLTGYQMYMVFPH</sequence>
<feature type="transmembrane region" description="Helical" evidence="1">
    <location>
        <begin position="71"/>
        <end position="93"/>
    </location>
</feature>
<feature type="transmembrane region" description="Helical" evidence="1">
    <location>
        <begin position="482"/>
        <end position="503"/>
    </location>
</feature>
<feature type="transmembrane region" description="Helical" evidence="1">
    <location>
        <begin position="210"/>
        <end position="231"/>
    </location>
</feature>
<evidence type="ECO:0000313" key="4">
    <source>
        <dbReference type="EMBL" id="MBB6050448.1"/>
    </source>
</evidence>
<comment type="caution">
    <text evidence="4">The sequence shown here is derived from an EMBL/GenBank/DDBJ whole genome shotgun (WGS) entry which is preliminary data.</text>
</comment>
<dbReference type="AlphaFoldDB" id="A0A7W9W6C7"/>
<evidence type="ECO:0000256" key="1">
    <source>
        <dbReference type="SAM" id="Phobius"/>
    </source>
</evidence>
<keyword evidence="1" id="KW-1133">Transmembrane helix</keyword>
<feature type="transmembrane region" description="Helical" evidence="1">
    <location>
        <begin position="369"/>
        <end position="389"/>
    </location>
</feature>
<name>A0A7W9W6C7_ARMRO</name>
<accession>A0A7W9W6C7</accession>
<gene>
    <name evidence="4" type="ORF">HNQ39_002239</name>
</gene>
<feature type="transmembrane region" description="Helical" evidence="1">
    <location>
        <begin position="616"/>
        <end position="640"/>
    </location>
</feature>
<organism evidence="4 5">
    <name type="scientific">Armatimonas rosea</name>
    <dbReference type="NCBI Taxonomy" id="685828"/>
    <lineage>
        <taxon>Bacteria</taxon>
        <taxon>Bacillati</taxon>
        <taxon>Armatimonadota</taxon>
        <taxon>Armatimonadia</taxon>
        <taxon>Armatimonadales</taxon>
        <taxon>Armatimonadaceae</taxon>
        <taxon>Armatimonas</taxon>
    </lineage>
</organism>
<dbReference type="InterPro" id="IPR046711">
    <property type="entry name" value="DUF6784"/>
</dbReference>
<keyword evidence="5" id="KW-1185">Reference proteome</keyword>
<keyword evidence="1" id="KW-0472">Membrane</keyword>
<feature type="transmembrane region" description="Helical" evidence="1">
    <location>
        <begin position="259"/>
        <end position="280"/>
    </location>
</feature>
<reference evidence="4 5" key="1">
    <citation type="submission" date="2020-08" db="EMBL/GenBank/DDBJ databases">
        <title>Genomic Encyclopedia of Type Strains, Phase IV (KMG-IV): sequencing the most valuable type-strain genomes for metagenomic binning, comparative biology and taxonomic classification.</title>
        <authorList>
            <person name="Goeker M."/>
        </authorList>
    </citation>
    <scope>NUCLEOTIDE SEQUENCE [LARGE SCALE GENOMIC DNA]</scope>
    <source>
        <strain evidence="4 5">DSM 23562</strain>
    </source>
</reference>
<feature type="domain" description="DUF6785" evidence="3">
    <location>
        <begin position="8"/>
        <end position="510"/>
    </location>
</feature>
<evidence type="ECO:0000259" key="3">
    <source>
        <dbReference type="Pfam" id="PF20581"/>
    </source>
</evidence>
<dbReference type="RefSeq" id="WP_184195418.1">
    <property type="nucleotide sequence ID" value="NZ_JACHGW010000002.1"/>
</dbReference>
<dbReference type="Pfam" id="PF20580">
    <property type="entry name" value="DUF6784"/>
    <property type="match status" value="1"/>
</dbReference>
<feature type="domain" description="DUF6784" evidence="2">
    <location>
        <begin position="549"/>
        <end position="646"/>
    </location>
</feature>
<dbReference type="InterPro" id="IPR046712">
    <property type="entry name" value="DUF6785"/>
</dbReference>
<dbReference type="Pfam" id="PF20581">
    <property type="entry name" value="DUF6785"/>
    <property type="match status" value="1"/>
</dbReference>
<feature type="transmembrane region" description="Helical" evidence="1">
    <location>
        <begin position="150"/>
        <end position="175"/>
    </location>
</feature>
<feature type="transmembrane region" description="Helical" evidence="1">
    <location>
        <begin position="543"/>
        <end position="562"/>
    </location>
</feature>
<feature type="transmembrane region" description="Helical" evidence="1">
    <location>
        <begin position="42"/>
        <end position="59"/>
    </location>
</feature>
<proteinExistence type="predicted"/>
<dbReference type="EMBL" id="JACHGW010000002">
    <property type="protein sequence ID" value="MBB6050448.1"/>
    <property type="molecule type" value="Genomic_DNA"/>
</dbReference>
<keyword evidence="1" id="KW-0812">Transmembrane</keyword>
<feature type="transmembrane region" description="Helical" evidence="1">
    <location>
        <begin position="325"/>
        <end position="343"/>
    </location>
</feature>
<feature type="transmembrane region" description="Helical" evidence="1">
    <location>
        <begin position="574"/>
        <end position="596"/>
    </location>
</feature>
<evidence type="ECO:0000313" key="5">
    <source>
        <dbReference type="Proteomes" id="UP000520814"/>
    </source>
</evidence>